<evidence type="ECO:0000313" key="2">
    <source>
        <dbReference type="Proteomes" id="UP000664779"/>
    </source>
</evidence>
<protein>
    <submittedName>
        <fullName evidence="1">Uncharacterized protein</fullName>
    </submittedName>
</protein>
<dbReference type="EMBL" id="JAFLNF010000001">
    <property type="protein sequence ID" value="MBO0344192.1"/>
    <property type="molecule type" value="Genomic_DNA"/>
</dbReference>
<evidence type="ECO:0000313" key="1">
    <source>
        <dbReference type="EMBL" id="MBO0344192.1"/>
    </source>
</evidence>
<keyword evidence="2" id="KW-1185">Reference proteome</keyword>
<name>A0A939ELU8_9HYPH</name>
<dbReference type="Proteomes" id="UP000664779">
    <property type="component" value="Unassembled WGS sequence"/>
</dbReference>
<accession>A0A939ELU8</accession>
<reference evidence="1" key="1">
    <citation type="submission" date="2021-03" db="EMBL/GenBank/DDBJ databases">
        <title>Roseibium sp. CAU 1637 isolated from Incheon.</title>
        <authorList>
            <person name="Kim W."/>
        </authorList>
    </citation>
    <scope>NUCLEOTIDE SEQUENCE</scope>
    <source>
        <strain evidence="1">CAU 1637</strain>
    </source>
</reference>
<organism evidence="1 2">
    <name type="scientific">Roseibium limicola</name>
    <dbReference type="NCBI Taxonomy" id="2816037"/>
    <lineage>
        <taxon>Bacteria</taxon>
        <taxon>Pseudomonadati</taxon>
        <taxon>Pseudomonadota</taxon>
        <taxon>Alphaproteobacteria</taxon>
        <taxon>Hyphomicrobiales</taxon>
        <taxon>Stappiaceae</taxon>
        <taxon>Roseibium</taxon>
    </lineage>
</organism>
<dbReference type="AlphaFoldDB" id="A0A939ELU8"/>
<sequence length="145" mass="15400">MRISQLRKDATEATWSDRHLSALLALVLFLAALLPPGMMPGRTDAGVMSVVLCTAQGLRTVYLDTAGREIPPTALPAKDQDHDEARKLLCLFGTGLAAVLGGDAPALAAPGERQKITVQAFREFLLARAAPLPLGARAPPRPLQI</sequence>
<dbReference type="RefSeq" id="WP_206938096.1">
    <property type="nucleotide sequence ID" value="NZ_JAFLNF010000001.1"/>
</dbReference>
<gene>
    <name evidence="1" type="ORF">J0X15_03070</name>
</gene>
<comment type="caution">
    <text evidence="1">The sequence shown here is derived from an EMBL/GenBank/DDBJ whole genome shotgun (WGS) entry which is preliminary data.</text>
</comment>
<proteinExistence type="predicted"/>